<name>A0A6V2HM07_9STRA</name>
<dbReference type="InterPro" id="IPR027417">
    <property type="entry name" value="P-loop_NTPase"/>
</dbReference>
<dbReference type="InterPro" id="IPR020588">
    <property type="entry name" value="RecA_ATP-bd"/>
</dbReference>
<dbReference type="GO" id="GO:0071140">
    <property type="term" value="P:resolution of mitotic recombination intermediates"/>
    <property type="evidence" value="ECO:0007669"/>
    <property type="project" value="TreeGrafter"/>
</dbReference>
<dbReference type="PANTHER" id="PTHR46487:SF1">
    <property type="entry name" value="DNA REPAIR PROTEIN XRCC3"/>
    <property type="match status" value="1"/>
</dbReference>
<gene>
    <name evidence="3" type="ORF">DBRI00130_LOCUS21652</name>
</gene>
<dbReference type="PROSITE" id="PS50162">
    <property type="entry name" value="RECA_2"/>
    <property type="match status" value="1"/>
</dbReference>
<evidence type="ECO:0000259" key="2">
    <source>
        <dbReference type="PROSITE" id="PS50162"/>
    </source>
</evidence>
<proteinExistence type="predicted"/>
<dbReference type="GO" id="GO:0140664">
    <property type="term" value="F:ATP-dependent DNA damage sensor activity"/>
    <property type="evidence" value="ECO:0007669"/>
    <property type="project" value="InterPro"/>
</dbReference>
<protein>
    <recommendedName>
        <fullName evidence="2">RecA family profile 1 domain-containing protein</fullName>
    </recommendedName>
</protein>
<dbReference type="EMBL" id="HBNS01027552">
    <property type="protein sequence ID" value="CAE4620083.1"/>
    <property type="molecule type" value="Transcribed_RNA"/>
</dbReference>
<dbReference type="GO" id="GO:0000400">
    <property type="term" value="F:four-way junction DNA binding"/>
    <property type="evidence" value="ECO:0007669"/>
    <property type="project" value="TreeGrafter"/>
</dbReference>
<reference evidence="3" key="1">
    <citation type="submission" date="2021-01" db="EMBL/GenBank/DDBJ databases">
        <authorList>
            <person name="Corre E."/>
            <person name="Pelletier E."/>
            <person name="Niang G."/>
            <person name="Scheremetjew M."/>
            <person name="Finn R."/>
            <person name="Kale V."/>
            <person name="Holt S."/>
            <person name="Cochrane G."/>
            <person name="Meng A."/>
            <person name="Brown T."/>
            <person name="Cohen L."/>
        </authorList>
    </citation>
    <scope>NUCLEOTIDE SEQUENCE</scope>
    <source>
        <strain evidence="3">GSO104</strain>
    </source>
</reference>
<feature type="domain" description="RecA family profile 1" evidence="2">
    <location>
        <begin position="105"/>
        <end position="253"/>
    </location>
</feature>
<dbReference type="GO" id="GO:0090656">
    <property type="term" value="P:t-circle formation"/>
    <property type="evidence" value="ECO:0007669"/>
    <property type="project" value="TreeGrafter"/>
</dbReference>
<dbReference type="GO" id="GO:0000722">
    <property type="term" value="P:telomere maintenance via recombination"/>
    <property type="evidence" value="ECO:0007669"/>
    <property type="project" value="TreeGrafter"/>
</dbReference>
<sequence>MLCLCVACATSVTPDDPSTVPKNDASRNNVSSPARLSDGAKQAVLRNGPQRIRNPYASPSSHKTPLSRLALTGTATKSSSIDARKGGTIRSAFHGTPTPKSQMPKSLYISMGEGGNSSRISYRLRQIADVQQQEKNARFPTFTLSLPSTNDSVLSRILTRFVRNSDEFTELVDVTLPTMLATKLQKSNNNEGGRIGLVVLDSMAGLFRLPENLQQNQKSLYFAKRSNILFNCSAKLKKLSHQYNVPIVVVNQVTASFSSSSSNFSLQKLHMSCSMERMMPLLGLSWSNCVNTRFLLTRNETTENYGKSSSIIRFVRHAHVLLSSQMPFGTVEFIINAGGGIIV</sequence>
<dbReference type="AlphaFoldDB" id="A0A6V2HM07"/>
<dbReference type="GO" id="GO:0045003">
    <property type="term" value="P:double-strand break repair via synthesis-dependent strand annealing"/>
    <property type="evidence" value="ECO:0007669"/>
    <property type="project" value="TreeGrafter"/>
</dbReference>
<dbReference type="GO" id="GO:0005524">
    <property type="term" value="F:ATP binding"/>
    <property type="evidence" value="ECO:0007669"/>
    <property type="project" value="InterPro"/>
</dbReference>
<evidence type="ECO:0000256" key="1">
    <source>
        <dbReference type="SAM" id="MobiDB-lite"/>
    </source>
</evidence>
<organism evidence="3">
    <name type="scientific">Ditylum brightwellii</name>
    <dbReference type="NCBI Taxonomy" id="49249"/>
    <lineage>
        <taxon>Eukaryota</taxon>
        <taxon>Sar</taxon>
        <taxon>Stramenopiles</taxon>
        <taxon>Ochrophyta</taxon>
        <taxon>Bacillariophyta</taxon>
        <taxon>Mediophyceae</taxon>
        <taxon>Lithodesmiophycidae</taxon>
        <taxon>Lithodesmiales</taxon>
        <taxon>Lithodesmiaceae</taxon>
        <taxon>Ditylum</taxon>
    </lineage>
</organism>
<dbReference type="GO" id="GO:0005657">
    <property type="term" value="C:replication fork"/>
    <property type="evidence" value="ECO:0007669"/>
    <property type="project" value="TreeGrafter"/>
</dbReference>
<accession>A0A6V2HM07</accession>
<evidence type="ECO:0000313" key="3">
    <source>
        <dbReference type="EMBL" id="CAE4620083.1"/>
    </source>
</evidence>
<dbReference type="PANTHER" id="PTHR46487">
    <property type="entry name" value="DNA REPAIR PROTEIN XRCC3"/>
    <property type="match status" value="1"/>
</dbReference>
<dbReference type="SUPFAM" id="SSF52540">
    <property type="entry name" value="P-loop containing nucleoside triphosphate hydrolases"/>
    <property type="match status" value="1"/>
</dbReference>
<dbReference type="Gene3D" id="3.40.50.300">
    <property type="entry name" value="P-loop containing nucleotide triphosphate hydrolases"/>
    <property type="match status" value="1"/>
</dbReference>
<feature type="region of interest" description="Disordered" evidence="1">
    <location>
        <begin position="12"/>
        <end position="105"/>
    </location>
</feature>
<dbReference type="GO" id="GO:0033065">
    <property type="term" value="C:Rad51C-XRCC3 complex"/>
    <property type="evidence" value="ECO:0007669"/>
    <property type="project" value="TreeGrafter"/>
</dbReference>